<name>A0ABU5SCY5_9BACT</name>
<gene>
    <name evidence="1" type="ORF">VB798_00490</name>
</gene>
<evidence type="ECO:0000313" key="1">
    <source>
        <dbReference type="EMBL" id="MEA5425027.1"/>
    </source>
</evidence>
<dbReference type="RefSeq" id="WP_323254827.1">
    <property type="nucleotide sequence ID" value="NZ_JAYGIM010000001.1"/>
</dbReference>
<proteinExistence type="predicted"/>
<organism evidence="1 2">
    <name type="scientific">Arcicella lustrica</name>
    <dbReference type="NCBI Taxonomy" id="2984196"/>
    <lineage>
        <taxon>Bacteria</taxon>
        <taxon>Pseudomonadati</taxon>
        <taxon>Bacteroidota</taxon>
        <taxon>Cytophagia</taxon>
        <taxon>Cytophagales</taxon>
        <taxon>Flectobacillaceae</taxon>
        <taxon>Arcicella</taxon>
    </lineage>
</organism>
<sequence>MTSHQPKYLLFIFLLMITRTSFSQEINLDSLVKQHKKIAILPVKVLYVYRTLPEGLKIGDVRDKEYEDGFLLQKKLNDYLKLKKDFVAVEIQSFDETNSLLAENEITLQDIKDLPADFICKALEVDGIIESEVRLIAFLTNEEKLGSDMLSVATIIGAALIPNAIIIRNKNKVDNTIFSNMKVSDGNTGEVIGKFPLYTEVGIFNSSEKVIDSILWINFKNTPYYKK</sequence>
<dbReference type="Proteomes" id="UP001302222">
    <property type="component" value="Unassembled WGS sequence"/>
</dbReference>
<comment type="caution">
    <text evidence="1">The sequence shown here is derived from an EMBL/GenBank/DDBJ whole genome shotgun (WGS) entry which is preliminary data.</text>
</comment>
<evidence type="ECO:0000313" key="2">
    <source>
        <dbReference type="Proteomes" id="UP001302222"/>
    </source>
</evidence>
<reference evidence="1 2" key="1">
    <citation type="submission" date="2023-12" db="EMBL/GenBank/DDBJ databases">
        <title>Novel species of the genus Arcicella isolated from rivers.</title>
        <authorList>
            <person name="Lu H."/>
        </authorList>
    </citation>
    <scope>NUCLEOTIDE SEQUENCE [LARGE SCALE GENOMIC DNA]</scope>
    <source>
        <strain evidence="1 2">DC25W</strain>
    </source>
</reference>
<dbReference type="EMBL" id="JAYGIM010000001">
    <property type="protein sequence ID" value="MEA5425027.1"/>
    <property type="molecule type" value="Genomic_DNA"/>
</dbReference>
<accession>A0ABU5SCY5</accession>
<protein>
    <submittedName>
        <fullName evidence="1">Uncharacterized protein</fullName>
    </submittedName>
</protein>
<keyword evidence="2" id="KW-1185">Reference proteome</keyword>